<dbReference type="InterPro" id="IPR022880">
    <property type="entry name" value="DNApol_IV"/>
</dbReference>
<dbReference type="Gene3D" id="1.10.150.20">
    <property type="entry name" value="5' to 3' exonuclease, C-terminal subdomain"/>
    <property type="match status" value="1"/>
</dbReference>
<dbReference type="NCBIfam" id="NF002677">
    <property type="entry name" value="PRK02406.1"/>
    <property type="match status" value="1"/>
</dbReference>
<keyword evidence="11 16" id="KW-0239">DNA-directed DNA polymerase</keyword>
<dbReference type="Pfam" id="PF00817">
    <property type="entry name" value="IMS"/>
    <property type="match status" value="1"/>
</dbReference>
<evidence type="ECO:0000259" key="17">
    <source>
        <dbReference type="PROSITE" id="PS50173"/>
    </source>
</evidence>
<dbReference type="Pfam" id="PF11799">
    <property type="entry name" value="IMS_C"/>
    <property type="match status" value="1"/>
</dbReference>
<keyword evidence="8 16" id="KW-0479">Metal-binding</keyword>
<dbReference type="InterPro" id="IPR053848">
    <property type="entry name" value="IMS_HHH_1"/>
</dbReference>
<dbReference type="InterPro" id="IPR043502">
    <property type="entry name" value="DNA/RNA_pol_sf"/>
</dbReference>
<sequence length="433" mass="47314">MQNGGRGPQSRVIMHLDMDAFFVNVELLARPELQGQRIIVARNSPRSVVLSASYEARQFGVGSAMPLAQALRRCPGAVLIEPSARYRDYSAHVMGILRDVTDRVEQVSVDEAFVDLTGAMRAQGNPVELAQGVRARIVDELHLPSSAGISSTKFVAKVASTGSKPNGLWVVPPRRIQEFLDPLPIEKLWGVGAKSAQNLHGFGIHTVAQLREYELGWLQGRLGKAAGSHLYEMARGIDRREVVPYRHEKSIGAEHTFVTDQTDASAIAAELYTLCLTVARRLRASGKQPRGLSLKIRYSDFETLTRSCPLDTPTTSGRALYRAVHSHLQRLGLLDAQGASPRPIRLVGVRAERLESKDAGVQLSLFEQEGAGGDPVGLTTVRSDASAENLGEPDSLREHWERAEAAMDQIHSKFGSRGLLPARLLNPTMQKSG</sequence>
<evidence type="ECO:0000256" key="16">
    <source>
        <dbReference type="HAMAP-Rule" id="MF_01113"/>
    </source>
</evidence>
<dbReference type="CDD" id="cd03586">
    <property type="entry name" value="PolY_Pol_IV_kappa"/>
    <property type="match status" value="1"/>
</dbReference>
<dbReference type="InterPro" id="IPR001126">
    <property type="entry name" value="UmuC"/>
</dbReference>
<dbReference type="PROSITE" id="PS50173">
    <property type="entry name" value="UMUC"/>
    <property type="match status" value="1"/>
</dbReference>
<gene>
    <name evidence="16" type="primary">dinB</name>
    <name evidence="18" type="ORF">A7979_02705</name>
</gene>
<dbReference type="PANTHER" id="PTHR11076">
    <property type="entry name" value="DNA REPAIR POLYMERASE UMUC / TRANSFERASE FAMILY MEMBER"/>
    <property type="match status" value="1"/>
</dbReference>
<comment type="subunit">
    <text evidence="16">Monomer.</text>
</comment>
<evidence type="ECO:0000256" key="13">
    <source>
        <dbReference type="ARBA" id="ARBA00023204"/>
    </source>
</evidence>
<keyword evidence="12 16" id="KW-0238">DNA-binding</keyword>
<comment type="catalytic activity">
    <reaction evidence="15 16">
        <text>DNA(n) + a 2'-deoxyribonucleoside 5'-triphosphate = DNA(n+1) + diphosphate</text>
        <dbReference type="Rhea" id="RHEA:22508"/>
        <dbReference type="Rhea" id="RHEA-COMP:17339"/>
        <dbReference type="Rhea" id="RHEA-COMP:17340"/>
        <dbReference type="ChEBI" id="CHEBI:33019"/>
        <dbReference type="ChEBI" id="CHEBI:61560"/>
        <dbReference type="ChEBI" id="CHEBI:173112"/>
        <dbReference type="EC" id="2.7.7.7"/>
    </reaction>
</comment>
<dbReference type="Proteomes" id="UP000192359">
    <property type="component" value="Unassembled WGS sequence"/>
</dbReference>
<dbReference type="OrthoDB" id="9808813at2"/>
<dbReference type="InterPro" id="IPR050116">
    <property type="entry name" value="DNA_polymerase-Y"/>
</dbReference>
<evidence type="ECO:0000313" key="19">
    <source>
        <dbReference type="Proteomes" id="UP000192359"/>
    </source>
</evidence>
<dbReference type="GO" id="GO:0003887">
    <property type="term" value="F:DNA-directed DNA polymerase activity"/>
    <property type="evidence" value="ECO:0007669"/>
    <property type="project" value="UniProtKB-UniRule"/>
</dbReference>
<dbReference type="InterPro" id="IPR036775">
    <property type="entry name" value="DNA_pol_Y-fam_lit_finger_sf"/>
</dbReference>
<organism evidence="18 19">
    <name type="scientific">Rothia nasimurium</name>
    <dbReference type="NCBI Taxonomy" id="85336"/>
    <lineage>
        <taxon>Bacteria</taxon>
        <taxon>Bacillati</taxon>
        <taxon>Actinomycetota</taxon>
        <taxon>Actinomycetes</taxon>
        <taxon>Micrococcales</taxon>
        <taxon>Micrococcaceae</taxon>
        <taxon>Rothia</taxon>
    </lineage>
</organism>
<comment type="subcellular location">
    <subcellularLocation>
        <location evidence="1 16">Cytoplasm</location>
    </subcellularLocation>
</comment>
<reference evidence="18 19" key="1">
    <citation type="submission" date="2016-05" db="EMBL/GenBank/DDBJ databases">
        <title>Draft genome sequence of a porcine commensal Rothia nasimurium.</title>
        <authorList>
            <person name="Gaiser R.A."/>
            <person name="Van Baarlen P."/>
            <person name="Wells J.M."/>
        </authorList>
    </citation>
    <scope>NUCLEOTIDE SEQUENCE [LARGE SCALE GENOMIC DNA]</scope>
    <source>
        <strain evidence="18 19">PT-32</strain>
    </source>
</reference>
<keyword evidence="4 16" id="KW-0963">Cytoplasm</keyword>
<dbReference type="InterPro" id="IPR017961">
    <property type="entry name" value="DNA_pol_Y-fam_little_finger"/>
</dbReference>
<dbReference type="Gene3D" id="3.40.1170.60">
    <property type="match status" value="1"/>
</dbReference>
<evidence type="ECO:0000256" key="12">
    <source>
        <dbReference type="ARBA" id="ARBA00023125"/>
    </source>
</evidence>
<keyword evidence="19" id="KW-1185">Reference proteome</keyword>
<keyword evidence="9 16" id="KW-0227">DNA damage</keyword>
<dbReference type="GO" id="GO:0006261">
    <property type="term" value="P:DNA-templated DNA replication"/>
    <property type="evidence" value="ECO:0007669"/>
    <property type="project" value="UniProtKB-UniRule"/>
</dbReference>
<dbReference type="GO" id="GO:0000287">
    <property type="term" value="F:magnesium ion binding"/>
    <property type="evidence" value="ECO:0007669"/>
    <property type="project" value="UniProtKB-UniRule"/>
</dbReference>
<evidence type="ECO:0000256" key="15">
    <source>
        <dbReference type="ARBA" id="ARBA00049244"/>
    </source>
</evidence>
<evidence type="ECO:0000256" key="1">
    <source>
        <dbReference type="ARBA" id="ARBA00004496"/>
    </source>
</evidence>
<protein>
    <recommendedName>
        <fullName evidence="16">DNA polymerase IV</fullName>
        <shortName evidence="16">Pol IV</shortName>
        <ecNumber evidence="16">2.7.7.7</ecNumber>
    </recommendedName>
</protein>
<dbReference type="SUPFAM" id="SSF100879">
    <property type="entry name" value="Lesion bypass DNA polymerase (Y-family), little finger domain"/>
    <property type="match status" value="1"/>
</dbReference>
<evidence type="ECO:0000256" key="6">
    <source>
        <dbReference type="ARBA" id="ARBA00022695"/>
    </source>
</evidence>
<evidence type="ECO:0000256" key="4">
    <source>
        <dbReference type="ARBA" id="ARBA00022490"/>
    </source>
</evidence>
<dbReference type="RefSeq" id="WP_083091823.1">
    <property type="nucleotide sequence ID" value="NZ_LXWF01000022.1"/>
</dbReference>
<evidence type="ECO:0000313" key="18">
    <source>
        <dbReference type="EMBL" id="ORC18959.1"/>
    </source>
</evidence>
<evidence type="ECO:0000256" key="10">
    <source>
        <dbReference type="ARBA" id="ARBA00022842"/>
    </source>
</evidence>
<comment type="function">
    <text evidence="14 16">Poorly processive, error-prone DNA polymerase involved in untargeted mutagenesis. Copies undamaged DNA at stalled replication forks, which arise in vivo from mismatched or misaligned primer ends. These misaligned primers can be extended by PolIV. Exhibits no 3'-5' exonuclease (proofreading) activity. May be involved in translesional synthesis, in conjunction with the beta clamp from PolIII.</text>
</comment>
<feature type="domain" description="UmuC" evidence="17">
    <location>
        <begin position="13"/>
        <end position="192"/>
    </location>
</feature>
<feature type="site" description="Substrate discrimination" evidence="16">
    <location>
        <position position="22"/>
    </location>
</feature>
<evidence type="ECO:0000256" key="11">
    <source>
        <dbReference type="ARBA" id="ARBA00022932"/>
    </source>
</evidence>
<evidence type="ECO:0000256" key="14">
    <source>
        <dbReference type="ARBA" id="ARBA00025589"/>
    </source>
</evidence>
<dbReference type="GO" id="GO:0042276">
    <property type="term" value="P:error-prone translesion synthesis"/>
    <property type="evidence" value="ECO:0007669"/>
    <property type="project" value="TreeGrafter"/>
</dbReference>
<comment type="cofactor">
    <cofactor evidence="16">
        <name>Mg(2+)</name>
        <dbReference type="ChEBI" id="CHEBI:18420"/>
    </cofactor>
    <text evidence="16">Binds 2 magnesium ions per subunit.</text>
</comment>
<dbReference type="GO" id="GO:0005829">
    <property type="term" value="C:cytosol"/>
    <property type="evidence" value="ECO:0007669"/>
    <property type="project" value="TreeGrafter"/>
</dbReference>
<dbReference type="AlphaFoldDB" id="A0A1Y1RQ26"/>
<proteinExistence type="inferred from homology"/>
<keyword evidence="5 16" id="KW-0808">Transferase</keyword>
<dbReference type="FunFam" id="3.30.1490.100:FF:000004">
    <property type="entry name" value="DNA polymerase IV"/>
    <property type="match status" value="1"/>
</dbReference>
<accession>A0A1Y1RQ26</accession>
<keyword evidence="6 16" id="KW-0548">Nucleotidyltransferase</keyword>
<dbReference type="EC" id="2.7.7.7" evidence="16"/>
<keyword evidence="3 16" id="KW-0515">Mutator protein</keyword>
<comment type="similarity">
    <text evidence="2 16">Belongs to the DNA polymerase type-Y family.</text>
</comment>
<dbReference type="Gene3D" id="3.30.70.270">
    <property type="match status" value="1"/>
</dbReference>
<keyword evidence="7 16" id="KW-0235">DNA replication</keyword>
<feature type="binding site" evidence="16">
    <location>
        <position position="17"/>
    </location>
    <ligand>
        <name>Mg(2+)</name>
        <dbReference type="ChEBI" id="CHEBI:18420"/>
    </ligand>
</feature>
<keyword evidence="13 16" id="KW-0234">DNA repair</keyword>
<dbReference type="GO" id="GO:0006281">
    <property type="term" value="P:DNA repair"/>
    <property type="evidence" value="ECO:0007669"/>
    <property type="project" value="UniProtKB-UniRule"/>
</dbReference>
<dbReference type="GO" id="GO:0009432">
    <property type="term" value="P:SOS response"/>
    <property type="evidence" value="ECO:0007669"/>
    <property type="project" value="TreeGrafter"/>
</dbReference>
<evidence type="ECO:0000256" key="2">
    <source>
        <dbReference type="ARBA" id="ARBA00010945"/>
    </source>
</evidence>
<dbReference type="HAMAP" id="MF_01113">
    <property type="entry name" value="DNApol_IV"/>
    <property type="match status" value="1"/>
</dbReference>
<keyword evidence="10 16" id="KW-0460">Magnesium</keyword>
<name>A0A1Y1RQ26_9MICC</name>
<comment type="caution">
    <text evidence="18">The sequence shown here is derived from an EMBL/GenBank/DDBJ whole genome shotgun (WGS) entry which is preliminary data.</text>
</comment>
<dbReference type="SUPFAM" id="SSF56672">
    <property type="entry name" value="DNA/RNA polymerases"/>
    <property type="match status" value="1"/>
</dbReference>
<dbReference type="PANTHER" id="PTHR11076:SF33">
    <property type="entry name" value="DNA POLYMERASE KAPPA"/>
    <property type="match status" value="1"/>
</dbReference>
<dbReference type="Gene3D" id="3.30.1490.100">
    <property type="entry name" value="DNA polymerase, Y-family, little finger domain"/>
    <property type="match status" value="1"/>
</dbReference>
<dbReference type="GO" id="GO:0003684">
    <property type="term" value="F:damaged DNA binding"/>
    <property type="evidence" value="ECO:0007669"/>
    <property type="project" value="InterPro"/>
</dbReference>
<evidence type="ECO:0000256" key="5">
    <source>
        <dbReference type="ARBA" id="ARBA00022679"/>
    </source>
</evidence>
<feature type="active site" evidence="16">
    <location>
        <position position="111"/>
    </location>
</feature>
<evidence type="ECO:0000256" key="9">
    <source>
        <dbReference type="ARBA" id="ARBA00022763"/>
    </source>
</evidence>
<dbReference type="Pfam" id="PF21999">
    <property type="entry name" value="IMS_HHH_1"/>
    <property type="match status" value="1"/>
</dbReference>
<dbReference type="InterPro" id="IPR043128">
    <property type="entry name" value="Rev_trsase/Diguanyl_cyclase"/>
</dbReference>
<feature type="binding site" evidence="16">
    <location>
        <position position="110"/>
    </location>
    <ligand>
        <name>Mg(2+)</name>
        <dbReference type="ChEBI" id="CHEBI:18420"/>
    </ligand>
</feature>
<evidence type="ECO:0000256" key="3">
    <source>
        <dbReference type="ARBA" id="ARBA00022457"/>
    </source>
</evidence>
<evidence type="ECO:0000256" key="8">
    <source>
        <dbReference type="ARBA" id="ARBA00022723"/>
    </source>
</evidence>
<evidence type="ECO:0000256" key="7">
    <source>
        <dbReference type="ARBA" id="ARBA00022705"/>
    </source>
</evidence>
<dbReference type="EMBL" id="LXWF01000022">
    <property type="protein sequence ID" value="ORC18959.1"/>
    <property type="molecule type" value="Genomic_DNA"/>
</dbReference>